<dbReference type="SMART" id="SM00369">
    <property type="entry name" value="LRR_TYP"/>
    <property type="match status" value="8"/>
</dbReference>
<dbReference type="Pfam" id="PF13855">
    <property type="entry name" value="LRR_8"/>
    <property type="match status" value="3"/>
</dbReference>
<dbReference type="OrthoDB" id="4062651at2759"/>
<dbReference type="InterPro" id="IPR003591">
    <property type="entry name" value="Leu-rich_rpt_typical-subtyp"/>
</dbReference>
<keyword evidence="3" id="KW-0808">Transferase</keyword>
<evidence type="ECO:0000259" key="15">
    <source>
        <dbReference type="PROSITE" id="PS50011"/>
    </source>
</evidence>
<dbReference type="PROSITE" id="PS51450">
    <property type="entry name" value="LRR"/>
    <property type="match status" value="1"/>
</dbReference>
<feature type="transmembrane region" description="Helical" evidence="13">
    <location>
        <begin position="586"/>
        <end position="610"/>
    </location>
</feature>
<keyword evidence="10 13" id="KW-0472">Membrane</keyword>
<evidence type="ECO:0000256" key="9">
    <source>
        <dbReference type="ARBA" id="ARBA00022989"/>
    </source>
</evidence>
<name>W1PXU7_AMBTC</name>
<dbReference type="SUPFAM" id="SSF52058">
    <property type="entry name" value="L domain-like"/>
    <property type="match status" value="2"/>
</dbReference>
<keyword evidence="7" id="KW-0547">Nucleotide-binding</keyword>
<evidence type="ECO:0000256" key="7">
    <source>
        <dbReference type="ARBA" id="ARBA00022741"/>
    </source>
</evidence>
<dbReference type="InterPro" id="IPR001611">
    <property type="entry name" value="Leu-rich_rpt"/>
</dbReference>
<dbReference type="InterPro" id="IPR050647">
    <property type="entry name" value="Plant_LRR-RLKs"/>
</dbReference>
<dbReference type="PANTHER" id="PTHR48056:SF17">
    <property type="entry name" value="LEUCINE-RICH REPEAT RECEPTOR PROTEIN KINASE EMS1"/>
    <property type="match status" value="1"/>
</dbReference>
<keyword evidence="8" id="KW-0067">ATP-binding</keyword>
<keyword evidence="2" id="KW-0433">Leucine-rich repeat</keyword>
<reference evidence="17" key="1">
    <citation type="journal article" date="2013" name="Science">
        <title>The Amborella genome and the evolution of flowering plants.</title>
        <authorList>
            <consortium name="Amborella Genome Project"/>
        </authorList>
    </citation>
    <scope>NUCLEOTIDE SEQUENCE [LARGE SCALE GENOMIC DNA]</scope>
</reference>
<proteinExistence type="predicted"/>
<gene>
    <name evidence="16" type="ORF">AMTR_s00180p00053260</name>
</gene>
<keyword evidence="9 13" id="KW-1133">Transmembrane helix</keyword>
<dbReference type="Pfam" id="PF00560">
    <property type="entry name" value="LRR_1"/>
    <property type="match status" value="5"/>
</dbReference>
<dbReference type="SUPFAM" id="SSF56112">
    <property type="entry name" value="Protein kinase-like (PK-like)"/>
    <property type="match status" value="1"/>
</dbReference>
<dbReference type="GO" id="GO:0004672">
    <property type="term" value="F:protein kinase activity"/>
    <property type="evidence" value="ECO:0007669"/>
    <property type="project" value="InterPro"/>
</dbReference>
<dbReference type="OMA" id="NPCRWDG"/>
<evidence type="ECO:0000256" key="3">
    <source>
        <dbReference type="ARBA" id="ARBA00022679"/>
    </source>
</evidence>
<accession>W1PXU7</accession>
<feature type="chain" id="PRO_5004807910" description="Protein kinase domain-containing protein" evidence="14">
    <location>
        <begin position="26"/>
        <end position="931"/>
    </location>
</feature>
<dbReference type="FunFam" id="3.30.200.20:FF:000454">
    <property type="entry name" value="Leucine-rich repeat receptor-like tyrosine-protein kinase PXC3"/>
    <property type="match status" value="1"/>
</dbReference>
<sequence length="931" mass="102153">MRHVYVPSCSLFLFFFSFSIESALSQLAPEQRHIMLSISSHIWNTSNPDPCKWKGVTCNGNSVTEISLSGVGINSSSVLTTFCQLGSLQKLDFSRNSVKEIPPGFTNSCSGLKVLNLSSNGLSGNIPPFDGMLSLETLDLSANSLEGEVSLQFDGLVGLKSLNLSSNSLGGSLPFSLGKAMALEELHLSANHFVGRIPEKIFDYTNLILLDLSENNVSGSLPHSIGKLSKLKFLVLSTNKLVGTIPQSLLNIPTLFRFAAHQNGFTGTIPSGITSSLHVLDLSFNYLEGLIPLDLLPPVNLQSVDLSSNRLVGHIPRNLSKSLFRLRLGGNLLSGSIPLTVGELPYLTYFEVDDNNLSGEIPLELQRCKSLSLLNLANNALSGSVPPQLGNLSELGVLKLNRNNLRGEIPKELSQLQNLFTLNLSQNSLSGRIPDTIFQLPKLQFLDLGGNMLNGSIPSTAHNSNSLLELQLGNNRLTNPIPLMPPRLSLTLNLSSNLFQGRIPNSLQDLRDLGVLDLSHNEFTGEVPLFLTQMGSLMLLILSNNRLSGTLPPFTKNVMVNTTGNKDLLIPNPHPTSPGKKSSSHAILTVVAIIGAISALGLVVFVLFLLRRAYRVDTGVSEMAEEQPQVIEGHLLTANSTHKSNIDFEKAMEAASDPTNIILKNKFSTYYKVTISSGTSYCVKKHNWSDKIFHLRNYRKFREELSTIAKLSHSNVVTPLAYFLTSESVYLFYEYVHKGTLFEFLHQRVEAVLDWPCRYSIALGLAQGLAFLHGCTNPILHLDLSTRSIFLKSNSEPLIADIELCKIIDPSKSTGSLSTISGSVGYIPPEYAYTMRITTHGNVYSFGVILLELLTGEPAVCKGRELTKWVMDTPSRNETWESILDSRISSSSTSIQYQMLQILKVAQACVSVSWNARPKMRTVIRMLQNVK</sequence>
<dbReference type="InterPro" id="IPR011009">
    <property type="entry name" value="Kinase-like_dom_sf"/>
</dbReference>
<keyword evidence="6" id="KW-0677">Repeat</keyword>
<evidence type="ECO:0000256" key="11">
    <source>
        <dbReference type="ARBA" id="ARBA00023170"/>
    </source>
</evidence>
<dbReference type="FunFam" id="3.80.10.10:FF:000095">
    <property type="entry name" value="LRR receptor-like serine/threonine-protein kinase GSO1"/>
    <property type="match status" value="2"/>
</dbReference>
<dbReference type="InterPro" id="IPR013210">
    <property type="entry name" value="LRR_N_plant-typ"/>
</dbReference>
<evidence type="ECO:0000256" key="2">
    <source>
        <dbReference type="ARBA" id="ARBA00022614"/>
    </source>
</evidence>
<evidence type="ECO:0000256" key="10">
    <source>
        <dbReference type="ARBA" id="ARBA00023136"/>
    </source>
</evidence>
<evidence type="ECO:0000313" key="17">
    <source>
        <dbReference type="Proteomes" id="UP000017836"/>
    </source>
</evidence>
<dbReference type="FunFam" id="1.10.510.10:FF:000388">
    <property type="entry name" value="Leucine-rich repeat receptor-like tyrosine-protein kinase PXC3"/>
    <property type="match status" value="1"/>
</dbReference>
<keyword evidence="12" id="KW-0325">Glycoprotein</keyword>
<keyword evidence="17" id="KW-1185">Reference proteome</keyword>
<dbReference type="InterPro" id="IPR032675">
    <property type="entry name" value="LRR_dom_sf"/>
</dbReference>
<evidence type="ECO:0000256" key="5">
    <source>
        <dbReference type="ARBA" id="ARBA00022729"/>
    </source>
</evidence>
<dbReference type="GO" id="GO:0005886">
    <property type="term" value="C:plasma membrane"/>
    <property type="evidence" value="ECO:0000318"/>
    <property type="project" value="GO_Central"/>
</dbReference>
<keyword evidence="5 14" id="KW-0732">Signal</keyword>
<dbReference type="eggNOG" id="ENOG502QUNV">
    <property type="taxonomic scope" value="Eukaryota"/>
</dbReference>
<comment type="subcellular location">
    <subcellularLocation>
        <location evidence="1">Membrane</location>
        <topology evidence="1">Single-pass type I membrane protein</topology>
    </subcellularLocation>
</comment>
<feature type="domain" description="Protein kinase" evidence="15">
    <location>
        <begin position="656"/>
        <end position="931"/>
    </location>
</feature>
<dbReference type="Gene3D" id="1.10.510.10">
    <property type="entry name" value="Transferase(Phosphotransferase) domain 1"/>
    <property type="match status" value="1"/>
</dbReference>
<protein>
    <recommendedName>
        <fullName evidence="15">Protein kinase domain-containing protein</fullName>
    </recommendedName>
</protein>
<dbReference type="EMBL" id="KI392602">
    <property type="protein sequence ID" value="ERN12839.1"/>
    <property type="molecule type" value="Genomic_DNA"/>
</dbReference>
<dbReference type="Proteomes" id="UP000017836">
    <property type="component" value="Unassembled WGS sequence"/>
</dbReference>
<organism evidence="16 17">
    <name type="scientific">Amborella trichopoda</name>
    <dbReference type="NCBI Taxonomy" id="13333"/>
    <lineage>
        <taxon>Eukaryota</taxon>
        <taxon>Viridiplantae</taxon>
        <taxon>Streptophyta</taxon>
        <taxon>Embryophyta</taxon>
        <taxon>Tracheophyta</taxon>
        <taxon>Spermatophyta</taxon>
        <taxon>Magnoliopsida</taxon>
        <taxon>Amborellales</taxon>
        <taxon>Amborellaceae</taxon>
        <taxon>Amborella</taxon>
    </lineage>
</organism>
<evidence type="ECO:0000256" key="12">
    <source>
        <dbReference type="ARBA" id="ARBA00023180"/>
    </source>
</evidence>
<dbReference type="AlphaFoldDB" id="W1PXU7"/>
<dbReference type="Gramene" id="ERN12839">
    <property type="protein sequence ID" value="ERN12839"/>
    <property type="gene ID" value="AMTR_s00180p00053260"/>
</dbReference>
<evidence type="ECO:0000256" key="14">
    <source>
        <dbReference type="SAM" id="SignalP"/>
    </source>
</evidence>
<dbReference type="InterPro" id="IPR000719">
    <property type="entry name" value="Prot_kinase_dom"/>
</dbReference>
<keyword evidence="4 13" id="KW-0812">Transmembrane</keyword>
<dbReference type="Gene3D" id="3.80.10.10">
    <property type="entry name" value="Ribonuclease Inhibitor"/>
    <property type="match status" value="3"/>
</dbReference>
<evidence type="ECO:0000256" key="8">
    <source>
        <dbReference type="ARBA" id="ARBA00022840"/>
    </source>
</evidence>
<dbReference type="Pfam" id="PF08263">
    <property type="entry name" value="LRRNT_2"/>
    <property type="match status" value="1"/>
</dbReference>
<dbReference type="PANTHER" id="PTHR48056">
    <property type="entry name" value="LRR RECEPTOR-LIKE SERINE/THREONINE-PROTEIN KINASE-RELATED"/>
    <property type="match status" value="1"/>
</dbReference>
<keyword evidence="11" id="KW-0675">Receptor</keyword>
<evidence type="ECO:0000256" key="1">
    <source>
        <dbReference type="ARBA" id="ARBA00004479"/>
    </source>
</evidence>
<dbReference type="Gene3D" id="3.30.200.20">
    <property type="entry name" value="Phosphorylase Kinase, domain 1"/>
    <property type="match status" value="1"/>
</dbReference>
<feature type="signal peptide" evidence="14">
    <location>
        <begin position="1"/>
        <end position="25"/>
    </location>
</feature>
<evidence type="ECO:0000313" key="16">
    <source>
        <dbReference type="EMBL" id="ERN12839.1"/>
    </source>
</evidence>
<dbReference type="Pfam" id="PF00069">
    <property type="entry name" value="Pkinase"/>
    <property type="match status" value="1"/>
</dbReference>
<dbReference type="HOGENOM" id="CLU_000288_22_1_1"/>
<evidence type="ECO:0000256" key="13">
    <source>
        <dbReference type="SAM" id="Phobius"/>
    </source>
</evidence>
<dbReference type="GO" id="GO:0005524">
    <property type="term" value="F:ATP binding"/>
    <property type="evidence" value="ECO:0007669"/>
    <property type="project" value="UniProtKB-KW"/>
</dbReference>
<evidence type="ECO:0000256" key="4">
    <source>
        <dbReference type="ARBA" id="ARBA00022692"/>
    </source>
</evidence>
<evidence type="ECO:0000256" key="6">
    <source>
        <dbReference type="ARBA" id="ARBA00022737"/>
    </source>
</evidence>
<dbReference type="PROSITE" id="PS50011">
    <property type="entry name" value="PROTEIN_KINASE_DOM"/>
    <property type="match status" value="1"/>
</dbReference>